<dbReference type="InterPro" id="IPR001451">
    <property type="entry name" value="Hexapep"/>
</dbReference>
<dbReference type="PANTHER" id="PTHR43017:SF1">
    <property type="entry name" value="ACETYLTRANSFERASE YJL218W-RELATED"/>
    <property type="match status" value="1"/>
</dbReference>
<feature type="domain" description="Maltose/galactoside acetyltransferase" evidence="6">
    <location>
        <begin position="19"/>
        <end position="58"/>
    </location>
</feature>
<dbReference type="GO" id="GO:0008870">
    <property type="term" value="F:galactoside O-acetyltransferase activity"/>
    <property type="evidence" value="ECO:0007669"/>
    <property type="project" value="TreeGrafter"/>
</dbReference>
<evidence type="ECO:0000256" key="3">
    <source>
        <dbReference type="ARBA" id="ARBA00022737"/>
    </source>
</evidence>
<evidence type="ECO:0000313" key="8">
    <source>
        <dbReference type="Proteomes" id="UP000824239"/>
    </source>
</evidence>
<evidence type="ECO:0000256" key="1">
    <source>
        <dbReference type="ARBA" id="ARBA00007274"/>
    </source>
</evidence>
<name>A0A9D1DIN5_9FIRM</name>
<protein>
    <recommendedName>
        <fullName evidence="5">Acetyltransferase</fullName>
        <ecNumber evidence="5">2.3.1.-</ecNumber>
    </recommendedName>
</protein>
<comment type="caution">
    <text evidence="7">The sequence shown here is derived from an EMBL/GenBank/DDBJ whole genome shotgun (WGS) entry which is preliminary data.</text>
</comment>
<dbReference type="Gene3D" id="2.160.10.10">
    <property type="entry name" value="Hexapeptide repeat proteins"/>
    <property type="match status" value="1"/>
</dbReference>
<keyword evidence="4 5" id="KW-0012">Acyltransferase</keyword>
<evidence type="ECO:0000259" key="6">
    <source>
        <dbReference type="Pfam" id="PF12464"/>
    </source>
</evidence>
<dbReference type="EMBL" id="DVHE01000065">
    <property type="protein sequence ID" value="HIR51326.1"/>
    <property type="molecule type" value="Genomic_DNA"/>
</dbReference>
<evidence type="ECO:0000313" key="7">
    <source>
        <dbReference type="EMBL" id="HIR51326.1"/>
    </source>
</evidence>
<evidence type="ECO:0000256" key="2">
    <source>
        <dbReference type="ARBA" id="ARBA00022679"/>
    </source>
</evidence>
<accession>A0A9D1DIN5</accession>
<dbReference type="InterPro" id="IPR011004">
    <property type="entry name" value="Trimer_LpxA-like_sf"/>
</dbReference>
<proteinExistence type="inferred from homology"/>
<dbReference type="AlphaFoldDB" id="A0A9D1DIN5"/>
<dbReference type="InterPro" id="IPR039369">
    <property type="entry name" value="LacA-like"/>
</dbReference>
<keyword evidence="2 5" id="KW-0808">Transferase</keyword>
<keyword evidence="3" id="KW-0677">Repeat</keyword>
<reference evidence="7" key="1">
    <citation type="submission" date="2020-10" db="EMBL/GenBank/DDBJ databases">
        <authorList>
            <person name="Gilroy R."/>
        </authorList>
    </citation>
    <scope>NUCLEOTIDE SEQUENCE</scope>
    <source>
        <strain evidence="7">ChiBcec15-4380</strain>
    </source>
</reference>
<dbReference type="Pfam" id="PF00132">
    <property type="entry name" value="Hexapep"/>
    <property type="match status" value="1"/>
</dbReference>
<reference evidence="7" key="2">
    <citation type="journal article" date="2021" name="PeerJ">
        <title>Extensive microbial diversity within the chicken gut microbiome revealed by metagenomics and culture.</title>
        <authorList>
            <person name="Gilroy R."/>
            <person name="Ravi A."/>
            <person name="Getino M."/>
            <person name="Pursley I."/>
            <person name="Horton D.L."/>
            <person name="Alikhan N.F."/>
            <person name="Baker D."/>
            <person name="Gharbi K."/>
            <person name="Hall N."/>
            <person name="Watson M."/>
            <person name="Adriaenssens E.M."/>
            <person name="Foster-Nyarko E."/>
            <person name="Jarju S."/>
            <person name="Secka A."/>
            <person name="Antonio M."/>
            <person name="Oren A."/>
            <person name="Chaudhuri R.R."/>
            <person name="La Ragione R."/>
            <person name="Hildebrand F."/>
            <person name="Pallen M.J."/>
        </authorList>
    </citation>
    <scope>NUCLEOTIDE SEQUENCE</scope>
    <source>
        <strain evidence="7">ChiBcec15-4380</strain>
    </source>
</reference>
<evidence type="ECO:0000256" key="5">
    <source>
        <dbReference type="RuleBase" id="RU367021"/>
    </source>
</evidence>
<dbReference type="FunFam" id="2.160.10.10:FF:000025">
    <property type="entry name" value="Hexapeptide-repeat containing-acetyltransferase"/>
    <property type="match status" value="1"/>
</dbReference>
<dbReference type="Pfam" id="PF12464">
    <property type="entry name" value="Mac"/>
    <property type="match status" value="1"/>
</dbReference>
<sequence>MSEKPYVPLNCFFKGSYNPTYEAEIRICKDKCHRYNQLSPNDSEQQQEILRNLLGKMGDGVIFVPPFWCDFGYHIQVGNHFYANHNLVIQDGASVTFGDDVFIAPNCVLTTAEHAIDPTLRRDGVEIAKPIHIGNNVWLGANVTVLAGVTIGDDSVIGAGSVVTKDIPPHVVAVGTPCRVLREISASDRSAYPFYQGSYNL</sequence>
<dbReference type="PROSITE" id="PS00101">
    <property type="entry name" value="HEXAPEP_TRANSFERASES"/>
    <property type="match status" value="1"/>
</dbReference>
<dbReference type="PANTHER" id="PTHR43017">
    <property type="entry name" value="GALACTOSIDE O-ACETYLTRANSFERASE"/>
    <property type="match status" value="1"/>
</dbReference>
<dbReference type="Proteomes" id="UP000824239">
    <property type="component" value="Unassembled WGS sequence"/>
</dbReference>
<organism evidence="7 8">
    <name type="scientific">Candidatus Avoscillospira avicola</name>
    <dbReference type="NCBI Taxonomy" id="2840706"/>
    <lineage>
        <taxon>Bacteria</taxon>
        <taxon>Bacillati</taxon>
        <taxon>Bacillota</taxon>
        <taxon>Clostridia</taxon>
        <taxon>Eubacteriales</taxon>
        <taxon>Oscillospiraceae</taxon>
        <taxon>Oscillospiraceae incertae sedis</taxon>
        <taxon>Candidatus Avoscillospira</taxon>
    </lineage>
</organism>
<dbReference type="CDD" id="cd03357">
    <property type="entry name" value="LbH_MAT_GAT"/>
    <property type="match status" value="1"/>
</dbReference>
<dbReference type="EC" id="2.3.1.-" evidence="5"/>
<dbReference type="SUPFAM" id="SSF51161">
    <property type="entry name" value="Trimeric LpxA-like enzymes"/>
    <property type="match status" value="1"/>
</dbReference>
<dbReference type="InterPro" id="IPR024688">
    <property type="entry name" value="Mac_dom"/>
</dbReference>
<evidence type="ECO:0000256" key="4">
    <source>
        <dbReference type="ARBA" id="ARBA00023315"/>
    </source>
</evidence>
<gene>
    <name evidence="7" type="ORF">IAA53_08605</name>
</gene>
<dbReference type="InterPro" id="IPR018357">
    <property type="entry name" value="Hexapep_transf_CS"/>
</dbReference>
<comment type="similarity">
    <text evidence="1 5">Belongs to the transferase hexapeptide repeat family.</text>
</comment>